<keyword evidence="4" id="KW-1185">Reference proteome</keyword>
<feature type="non-terminal residue" evidence="2">
    <location>
        <position position="100"/>
    </location>
</feature>
<dbReference type="Pfam" id="PF18139">
    <property type="entry name" value="LSDAT_euk"/>
    <property type="match status" value="1"/>
</dbReference>
<dbReference type="OrthoDB" id="301415at2759"/>
<feature type="domain" description="TRPM SLOG" evidence="1">
    <location>
        <begin position="42"/>
        <end position="95"/>
    </location>
</feature>
<gene>
    <name evidence="2" type="ORF">GPM918_LOCUS37898</name>
    <name evidence="3" type="ORF">SRO942_LOCUS38682</name>
</gene>
<evidence type="ECO:0000313" key="4">
    <source>
        <dbReference type="Proteomes" id="UP000663829"/>
    </source>
</evidence>
<proteinExistence type="predicted"/>
<accession>A0A815VAM6</accession>
<name>A0A815VAM6_9BILA</name>
<dbReference type="AlphaFoldDB" id="A0A815VAM6"/>
<organism evidence="2 4">
    <name type="scientific">Didymodactylos carnosus</name>
    <dbReference type="NCBI Taxonomy" id="1234261"/>
    <lineage>
        <taxon>Eukaryota</taxon>
        <taxon>Metazoa</taxon>
        <taxon>Spiralia</taxon>
        <taxon>Gnathifera</taxon>
        <taxon>Rotifera</taxon>
        <taxon>Eurotatoria</taxon>
        <taxon>Bdelloidea</taxon>
        <taxon>Philodinida</taxon>
        <taxon>Philodinidae</taxon>
        <taxon>Didymodactylos</taxon>
    </lineage>
</organism>
<dbReference type="InterPro" id="IPR041491">
    <property type="entry name" value="TRPM_SLOG"/>
</dbReference>
<sequence>IKDYGQIQFVENERLSMFIRFPFTPVINDTVSQENKALTAKTAEEIVKFMREGWKLRSPQLIISVTGGAQLFEWTSPSMENAFQKGLTSAAVTTGDNNIH</sequence>
<comment type="caution">
    <text evidence="2">The sequence shown here is derived from an EMBL/GenBank/DDBJ whole genome shotgun (WGS) entry which is preliminary data.</text>
</comment>
<dbReference type="Proteomes" id="UP000663829">
    <property type="component" value="Unassembled WGS sequence"/>
</dbReference>
<reference evidence="2" key="1">
    <citation type="submission" date="2021-02" db="EMBL/GenBank/DDBJ databases">
        <authorList>
            <person name="Nowell W R."/>
        </authorList>
    </citation>
    <scope>NUCLEOTIDE SEQUENCE</scope>
</reference>
<evidence type="ECO:0000313" key="3">
    <source>
        <dbReference type="EMBL" id="CAF4387228.1"/>
    </source>
</evidence>
<dbReference type="Proteomes" id="UP000681722">
    <property type="component" value="Unassembled WGS sequence"/>
</dbReference>
<protein>
    <recommendedName>
        <fullName evidence="1">TRPM SLOG domain-containing protein</fullName>
    </recommendedName>
</protein>
<evidence type="ECO:0000259" key="1">
    <source>
        <dbReference type="Pfam" id="PF18139"/>
    </source>
</evidence>
<dbReference type="EMBL" id="CAJNOQ010024505">
    <property type="protein sequence ID" value="CAF1528135.1"/>
    <property type="molecule type" value="Genomic_DNA"/>
</dbReference>
<evidence type="ECO:0000313" key="2">
    <source>
        <dbReference type="EMBL" id="CAF1528135.1"/>
    </source>
</evidence>
<dbReference type="EMBL" id="CAJOBC010090074">
    <property type="protein sequence ID" value="CAF4387228.1"/>
    <property type="molecule type" value="Genomic_DNA"/>
</dbReference>